<dbReference type="InParanoid" id="A0A1Y2MGL0"/>
<reference evidence="2 3" key="1">
    <citation type="journal article" date="2017" name="Genome Announc.">
        <title>Genome sequence of the saprophytic ascomycete Epicoccum nigrum ICMP 19927 strain isolated from New Zealand.</title>
        <authorList>
            <person name="Fokin M."/>
            <person name="Fleetwood D."/>
            <person name="Weir B.S."/>
            <person name="Villas-Boas S.G."/>
        </authorList>
    </citation>
    <scope>NUCLEOTIDE SEQUENCE [LARGE SCALE GENOMIC DNA]</scope>
    <source>
        <strain evidence="2 3">ICMP 19927</strain>
    </source>
</reference>
<dbReference type="Proteomes" id="UP000193240">
    <property type="component" value="Unassembled WGS sequence"/>
</dbReference>
<feature type="compositionally biased region" description="Basic and acidic residues" evidence="1">
    <location>
        <begin position="7"/>
        <end position="17"/>
    </location>
</feature>
<feature type="compositionally biased region" description="Basic and acidic residues" evidence="1">
    <location>
        <begin position="80"/>
        <end position="94"/>
    </location>
</feature>
<evidence type="ECO:0000313" key="3">
    <source>
        <dbReference type="Proteomes" id="UP000193240"/>
    </source>
</evidence>
<evidence type="ECO:0000313" key="2">
    <source>
        <dbReference type="EMBL" id="OSS54388.1"/>
    </source>
</evidence>
<evidence type="ECO:0000256" key="1">
    <source>
        <dbReference type="SAM" id="MobiDB-lite"/>
    </source>
</evidence>
<keyword evidence="3" id="KW-1185">Reference proteome</keyword>
<feature type="compositionally biased region" description="Polar residues" evidence="1">
    <location>
        <begin position="117"/>
        <end position="126"/>
    </location>
</feature>
<proteinExistence type="predicted"/>
<dbReference type="EMBL" id="KZ107838">
    <property type="protein sequence ID" value="OSS54388.1"/>
    <property type="molecule type" value="Genomic_DNA"/>
</dbReference>
<feature type="region of interest" description="Disordered" evidence="1">
    <location>
        <begin position="54"/>
        <end position="126"/>
    </location>
</feature>
<accession>A0A1Y2MGL0</accession>
<feature type="region of interest" description="Disordered" evidence="1">
    <location>
        <begin position="1"/>
        <end position="41"/>
    </location>
</feature>
<protein>
    <submittedName>
        <fullName evidence="2">Uncharacterized protein</fullName>
    </submittedName>
</protein>
<name>A0A1Y2MGL0_EPING</name>
<gene>
    <name evidence="2" type="ORF">B5807_00172</name>
</gene>
<sequence length="126" mass="13739">MQAAVARCEEELERNSGDDDTNDDDELPNHTNAGDSERPGRRYALGVVIRDSTDPADEYAGDVDGLNDMCTHVPDSTGPADKEIITETDPREESMEANPEEQLIETDDEDDSDTEFVSASNDCGLS</sequence>
<dbReference type="AlphaFoldDB" id="A0A1Y2MGL0"/>
<feature type="compositionally biased region" description="Acidic residues" evidence="1">
    <location>
        <begin position="98"/>
        <end position="114"/>
    </location>
</feature>
<organism evidence="2 3">
    <name type="scientific">Epicoccum nigrum</name>
    <name type="common">Soil fungus</name>
    <name type="synonym">Epicoccum purpurascens</name>
    <dbReference type="NCBI Taxonomy" id="105696"/>
    <lineage>
        <taxon>Eukaryota</taxon>
        <taxon>Fungi</taxon>
        <taxon>Dikarya</taxon>
        <taxon>Ascomycota</taxon>
        <taxon>Pezizomycotina</taxon>
        <taxon>Dothideomycetes</taxon>
        <taxon>Pleosporomycetidae</taxon>
        <taxon>Pleosporales</taxon>
        <taxon>Pleosporineae</taxon>
        <taxon>Didymellaceae</taxon>
        <taxon>Epicoccum</taxon>
    </lineage>
</organism>